<dbReference type="RefSeq" id="XP_044545739.1">
    <property type="nucleotide sequence ID" value="XM_044698157.1"/>
</dbReference>
<dbReference type="Gene3D" id="3.40.50.150">
    <property type="entry name" value="Vaccinia Virus protein VP39"/>
    <property type="match status" value="1"/>
</dbReference>
<dbReference type="GeneID" id="68100570"/>
<dbReference type="Proteomes" id="UP000816034">
    <property type="component" value="Unassembled WGS sequence"/>
</dbReference>
<name>A0AA88KFN3_NAELO</name>
<dbReference type="AlphaFoldDB" id="A0AA88KFN3"/>
<keyword evidence="3" id="KW-1185">Reference proteome</keyword>
<gene>
    <name evidence="2" type="ORF">C9374_008116</name>
</gene>
<dbReference type="InterPro" id="IPR019410">
    <property type="entry name" value="Methyltransf_16"/>
</dbReference>
<protein>
    <recommendedName>
        <fullName evidence="4">Calmodulin-lysine N-methyltransferase</fullName>
    </recommendedName>
</protein>
<proteinExistence type="predicted"/>
<dbReference type="InterPro" id="IPR029063">
    <property type="entry name" value="SAM-dependent_MTases_sf"/>
</dbReference>
<evidence type="ECO:0000313" key="3">
    <source>
        <dbReference type="Proteomes" id="UP000816034"/>
    </source>
</evidence>
<evidence type="ECO:0008006" key="4">
    <source>
        <dbReference type="Google" id="ProtNLM"/>
    </source>
</evidence>
<evidence type="ECO:0000313" key="2">
    <source>
        <dbReference type="EMBL" id="KAG2378477.1"/>
    </source>
</evidence>
<feature type="region of interest" description="Disordered" evidence="1">
    <location>
        <begin position="1"/>
        <end position="33"/>
    </location>
</feature>
<dbReference type="Pfam" id="PF10294">
    <property type="entry name" value="Methyltransf_16"/>
    <property type="match status" value="1"/>
</dbReference>
<accession>A0AA88KFN3</accession>
<comment type="caution">
    <text evidence="2">The sequence shown here is derived from an EMBL/GenBank/DDBJ whole genome shotgun (WGS) entry which is preliminary data.</text>
</comment>
<reference evidence="2 3" key="1">
    <citation type="journal article" date="2018" name="BMC Genomics">
        <title>The genome of Naegleria lovaniensis, the basis for a comparative approach to unravel pathogenicity factors of the human pathogenic amoeba N. fowleri.</title>
        <authorList>
            <person name="Liechti N."/>
            <person name="Schurch N."/>
            <person name="Bruggmann R."/>
            <person name="Wittwer M."/>
        </authorList>
    </citation>
    <scope>NUCLEOTIDE SEQUENCE [LARGE SCALE GENOMIC DNA]</scope>
    <source>
        <strain evidence="2 3">ATCC 30569</strain>
    </source>
</reference>
<evidence type="ECO:0000256" key="1">
    <source>
        <dbReference type="SAM" id="MobiDB-lite"/>
    </source>
</evidence>
<dbReference type="EMBL" id="PYSW02000032">
    <property type="protein sequence ID" value="KAG2378477.1"/>
    <property type="molecule type" value="Genomic_DNA"/>
</dbReference>
<dbReference type="PANTHER" id="PTHR14614">
    <property type="entry name" value="HEPATOCELLULAR CARCINOMA-ASSOCIATED ANTIGEN"/>
    <property type="match status" value="1"/>
</dbReference>
<dbReference type="PANTHER" id="PTHR14614:SF130">
    <property type="entry name" value="PROTEIN-LYSINE N-METHYLTRANSFERASE EEF2KMT"/>
    <property type="match status" value="1"/>
</dbReference>
<dbReference type="SUPFAM" id="SSF53335">
    <property type="entry name" value="S-adenosyl-L-methionine-dependent methyltransferases"/>
    <property type="match status" value="1"/>
</dbReference>
<organism evidence="2 3">
    <name type="scientific">Naegleria lovaniensis</name>
    <name type="common">Amoeba</name>
    <dbReference type="NCBI Taxonomy" id="51637"/>
    <lineage>
        <taxon>Eukaryota</taxon>
        <taxon>Discoba</taxon>
        <taxon>Heterolobosea</taxon>
        <taxon>Tetramitia</taxon>
        <taxon>Eutetramitia</taxon>
        <taxon>Vahlkampfiidae</taxon>
        <taxon>Naegleria</taxon>
    </lineage>
</organism>
<sequence length="296" mass="34394">MDSTSTNSDHECNELSFRNDSSHTRHEQLTSNSATFSKNISEHTCPNTVSKFRSYSISNSKQFLNYFRNEFCEKFPQTPFVSLQAQKIFYHEVLHNFLSEKFPIPSQFKLNVIKYYIEVIDSDESGANHEGIYDPLIEEFSELMIQNENSGKELFYEYDLKESSFRVYDFLTSENPIAIRIWPQFANVGMSLWSAGFILIEYILANVDDFKHKNITELGSGVGLLGLVLMACIDKKNRGVITLTDYLPCVLENCAFCLSLNNIPYQLYNLNTFMYLPQTLYRMRMPKANEKEMWFA</sequence>